<reference evidence="2" key="1">
    <citation type="submission" date="2022-06" db="EMBL/GenBank/DDBJ databases">
        <title>Complete genome sequence of soil microorganisms Streptomyces sp. Qhu-M197 isolated from Alpine meadows habitats on the Tibetan Plateau.</title>
        <authorList>
            <person name="Zhang B."/>
            <person name="Xiang X."/>
            <person name="Fan J."/>
        </authorList>
    </citation>
    <scope>NUCLEOTIDE SEQUENCE</scope>
    <source>
        <strain evidence="2">Qhu-M197</strain>
    </source>
</reference>
<gene>
    <name evidence="2" type="ORF">NFX46_20380</name>
</gene>
<evidence type="ECO:0008006" key="4">
    <source>
        <dbReference type="Google" id="ProtNLM"/>
    </source>
</evidence>
<sequence>MSRATTAVPAPEGKRRPTGARRTLVVLGVALTVVAGGIAAVALLGDRAVSETASEEKNCCWEKDVTPAGLGDRIGIRIPEEATDRKAAVKTNSRYDTGILAFTLPEDTADGYLSRMVPEDTRMIANIAPKPDAYKGDAPFTHLGVTEPETITSNLGKTALCPEDTETPEGTYLRSCVDLYAHEFAPGSTRIYVRSSGGLDQ</sequence>
<keyword evidence="1" id="KW-0812">Transmembrane</keyword>
<protein>
    <recommendedName>
        <fullName evidence="4">Tat pathway signal sequence domain protein</fullName>
    </recommendedName>
</protein>
<keyword evidence="3" id="KW-1185">Reference proteome</keyword>
<evidence type="ECO:0000313" key="3">
    <source>
        <dbReference type="Proteomes" id="UP001056374"/>
    </source>
</evidence>
<keyword evidence="1" id="KW-1133">Transmembrane helix</keyword>
<feature type="transmembrane region" description="Helical" evidence="1">
    <location>
        <begin position="24"/>
        <end position="45"/>
    </location>
</feature>
<evidence type="ECO:0000313" key="2">
    <source>
        <dbReference type="EMBL" id="USQ85879.1"/>
    </source>
</evidence>
<keyword evidence="1" id="KW-0472">Membrane</keyword>
<accession>A0ABY4ZAN5</accession>
<dbReference type="EMBL" id="CP099468">
    <property type="protein sequence ID" value="USQ85879.1"/>
    <property type="molecule type" value="Genomic_DNA"/>
</dbReference>
<dbReference type="RefSeq" id="WP_252551161.1">
    <property type="nucleotide sequence ID" value="NZ_CP099468.1"/>
</dbReference>
<name>A0ABY4ZAN5_9ACTN</name>
<organism evidence="2 3">
    <name type="scientific">Streptomyces phaeoluteigriseus</name>
    <dbReference type="NCBI Taxonomy" id="114686"/>
    <lineage>
        <taxon>Bacteria</taxon>
        <taxon>Bacillati</taxon>
        <taxon>Actinomycetota</taxon>
        <taxon>Actinomycetes</taxon>
        <taxon>Kitasatosporales</taxon>
        <taxon>Streptomycetaceae</taxon>
        <taxon>Streptomyces</taxon>
        <taxon>Streptomyces aurantiacus group</taxon>
    </lineage>
</organism>
<evidence type="ECO:0000256" key="1">
    <source>
        <dbReference type="SAM" id="Phobius"/>
    </source>
</evidence>
<dbReference type="Proteomes" id="UP001056374">
    <property type="component" value="Chromosome"/>
</dbReference>
<proteinExistence type="predicted"/>